<dbReference type="EMBL" id="GBRH01277634">
    <property type="protein sequence ID" value="JAD20261.1"/>
    <property type="molecule type" value="Transcribed_RNA"/>
</dbReference>
<dbReference type="AlphaFoldDB" id="A0A0A8Y281"/>
<reference evidence="1" key="2">
    <citation type="journal article" date="2015" name="Data Brief">
        <title>Shoot transcriptome of the giant reed, Arundo donax.</title>
        <authorList>
            <person name="Barrero R.A."/>
            <person name="Guerrero F.D."/>
            <person name="Moolhuijzen P."/>
            <person name="Goolsby J.A."/>
            <person name="Tidwell J."/>
            <person name="Bellgard S.E."/>
            <person name="Bellgard M.I."/>
        </authorList>
    </citation>
    <scope>NUCLEOTIDE SEQUENCE</scope>
    <source>
        <tissue evidence="1">Shoot tissue taken approximately 20 cm above the soil surface</tissue>
    </source>
</reference>
<sequence length="54" mass="5921">MVRSGSSAPDINLPKVRVQFIIFQDFLALASPLSPPLPIQEVPCSNSRRLHSCS</sequence>
<protein>
    <submittedName>
        <fullName evidence="1">Uncharacterized protein</fullName>
    </submittedName>
</protein>
<name>A0A0A8Y281_ARUDO</name>
<proteinExistence type="predicted"/>
<evidence type="ECO:0000313" key="1">
    <source>
        <dbReference type="EMBL" id="JAD20261.1"/>
    </source>
</evidence>
<accession>A0A0A8Y281</accession>
<organism evidence="1">
    <name type="scientific">Arundo donax</name>
    <name type="common">Giant reed</name>
    <name type="synonym">Donax arundinaceus</name>
    <dbReference type="NCBI Taxonomy" id="35708"/>
    <lineage>
        <taxon>Eukaryota</taxon>
        <taxon>Viridiplantae</taxon>
        <taxon>Streptophyta</taxon>
        <taxon>Embryophyta</taxon>
        <taxon>Tracheophyta</taxon>
        <taxon>Spermatophyta</taxon>
        <taxon>Magnoliopsida</taxon>
        <taxon>Liliopsida</taxon>
        <taxon>Poales</taxon>
        <taxon>Poaceae</taxon>
        <taxon>PACMAD clade</taxon>
        <taxon>Arundinoideae</taxon>
        <taxon>Arundineae</taxon>
        <taxon>Arundo</taxon>
    </lineage>
</organism>
<reference evidence="1" key="1">
    <citation type="submission" date="2014-09" db="EMBL/GenBank/DDBJ databases">
        <authorList>
            <person name="Magalhaes I.L.F."/>
            <person name="Oliveira U."/>
            <person name="Santos F.R."/>
            <person name="Vidigal T.H.D.A."/>
            <person name="Brescovit A.D."/>
            <person name="Santos A.J."/>
        </authorList>
    </citation>
    <scope>NUCLEOTIDE SEQUENCE</scope>
    <source>
        <tissue evidence="1">Shoot tissue taken approximately 20 cm above the soil surface</tissue>
    </source>
</reference>